<organism evidence="3 4">
    <name type="scientific">Candidatus Kerfeldbacteria bacterium CG_4_10_14_0_8_um_filter_42_10</name>
    <dbReference type="NCBI Taxonomy" id="2014248"/>
    <lineage>
        <taxon>Bacteria</taxon>
        <taxon>Candidatus Kerfeldiibacteriota</taxon>
    </lineage>
</organism>
<accession>A0A2M7RFD6</accession>
<dbReference type="Proteomes" id="UP000230779">
    <property type="component" value="Unassembled WGS sequence"/>
</dbReference>
<dbReference type="AlphaFoldDB" id="A0A2M7RFD6"/>
<evidence type="ECO:0000313" key="3">
    <source>
        <dbReference type="EMBL" id="PIY95473.1"/>
    </source>
</evidence>
<protein>
    <submittedName>
        <fullName evidence="3">Uncharacterized protein</fullName>
    </submittedName>
</protein>
<feature type="transmembrane region" description="Helical" evidence="2">
    <location>
        <begin position="54"/>
        <end position="75"/>
    </location>
</feature>
<dbReference type="EMBL" id="PFMD01000080">
    <property type="protein sequence ID" value="PIY95473.1"/>
    <property type="molecule type" value="Genomic_DNA"/>
</dbReference>
<evidence type="ECO:0000313" key="4">
    <source>
        <dbReference type="Proteomes" id="UP000230779"/>
    </source>
</evidence>
<evidence type="ECO:0000256" key="1">
    <source>
        <dbReference type="SAM" id="MobiDB-lite"/>
    </source>
</evidence>
<proteinExistence type="predicted"/>
<comment type="caution">
    <text evidence="3">The sequence shown here is derived from an EMBL/GenBank/DDBJ whole genome shotgun (WGS) entry which is preliminary data.</text>
</comment>
<keyword evidence="2" id="KW-0472">Membrane</keyword>
<dbReference type="Gene3D" id="2.50.20.20">
    <property type="match status" value="1"/>
</dbReference>
<evidence type="ECO:0000256" key="2">
    <source>
        <dbReference type="SAM" id="Phobius"/>
    </source>
</evidence>
<keyword evidence="2" id="KW-0812">Transmembrane</keyword>
<feature type="region of interest" description="Disordered" evidence="1">
    <location>
        <begin position="582"/>
        <end position="617"/>
    </location>
</feature>
<feature type="region of interest" description="Disordered" evidence="1">
    <location>
        <begin position="1"/>
        <end position="31"/>
    </location>
</feature>
<sequence length="617" mass="70455">MDNPNSTEIKNIFDEIEPAPPQSQSLAPNKAAEQQVIPPQQEFLGAKPKNVKRLFIYGGIAAIAIILIAGGAWAYSRGYFTLPFLSPKVDEVLAKTFDTFQELQTARYTAEVQITAQDKEKATEPLDLSLLENSNINSDMANDFYSQLFTFIPTDLDIKLQFGGIYNKKEAEDQKSENESSLAGYYSSGGTTMSVDLSLKTIGEKYYVLISKFPSLFFMDLTPYSGKWIEITKETTDTPFDSLLNFGDSKLDESANVQEQIYQILILAMKHKVISLKNANDTEMINGYKTYKVSLVTSRENIKAFYQELTDTLSRDFGEKALIKYDEKTVANFDEANFQTLFDYWQKNSTITFWIDNRLSIPRQMSFQFKFAPTEDVTKFKDKQLNLTFNFNLQDINESVKIEKPDNVVTWDEIDREVRGITAGEQKVEKQYNRITQLKSTLQYYNQLFGEYPESWEELKASRDKEATVAENKFYQELFQSSLNVMNTTDVFTEQEYSYQKKENGYEFTYQISFNDVSADNKEEYPYSYFVDGTNTTNEGHSVSLEKQGGTDELIIDPFAESKNKDTDSDGLSDYLETALYGTNINKKDTDDDGYEDKTEVDSGYNPNGSGKLNLPL</sequence>
<feature type="compositionally biased region" description="Basic and acidic residues" evidence="1">
    <location>
        <begin position="586"/>
        <end position="601"/>
    </location>
</feature>
<reference evidence="3 4" key="1">
    <citation type="submission" date="2017-09" db="EMBL/GenBank/DDBJ databases">
        <title>Depth-based differentiation of microbial function through sediment-hosted aquifers and enrichment of novel symbionts in the deep terrestrial subsurface.</title>
        <authorList>
            <person name="Probst A.J."/>
            <person name="Ladd B."/>
            <person name="Jarett J.K."/>
            <person name="Geller-Mcgrath D.E."/>
            <person name="Sieber C.M."/>
            <person name="Emerson J.B."/>
            <person name="Anantharaman K."/>
            <person name="Thomas B.C."/>
            <person name="Malmstrom R."/>
            <person name="Stieglmeier M."/>
            <person name="Klingl A."/>
            <person name="Woyke T."/>
            <person name="Ryan C.M."/>
            <person name="Banfield J.F."/>
        </authorList>
    </citation>
    <scope>NUCLEOTIDE SEQUENCE [LARGE SCALE GENOMIC DNA]</scope>
    <source>
        <strain evidence="3">CG_4_10_14_0_8_um_filter_42_10</strain>
    </source>
</reference>
<name>A0A2M7RFD6_9BACT</name>
<gene>
    <name evidence="3" type="ORF">COY66_06780</name>
</gene>
<keyword evidence="2" id="KW-1133">Transmembrane helix</keyword>